<feature type="chain" id="PRO_5045280887" description="Tyrosinase copper-binding domain-containing protein" evidence="3">
    <location>
        <begin position="21"/>
        <end position="364"/>
    </location>
</feature>
<dbReference type="PANTHER" id="PTHR11474">
    <property type="entry name" value="TYROSINASE FAMILY MEMBER"/>
    <property type="match status" value="1"/>
</dbReference>
<protein>
    <recommendedName>
        <fullName evidence="4">Tyrosinase copper-binding domain-containing protein</fullName>
    </recommendedName>
</protein>
<proteinExistence type="predicted"/>
<dbReference type="InterPro" id="IPR050316">
    <property type="entry name" value="Tyrosinase/Hemocyanin"/>
</dbReference>
<dbReference type="EMBL" id="JAZGUE010000003">
    <property type="protein sequence ID" value="KAL2268504.1"/>
    <property type="molecule type" value="Genomic_DNA"/>
</dbReference>
<accession>A0ABR4DEN7</accession>
<comment type="caution">
    <text evidence="5">The sequence shown here is derived from an EMBL/GenBank/DDBJ whole genome shotgun (WGS) entry which is preliminary data.</text>
</comment>
<dbReference type="SUPFAM" id="SSF48056">
    <property type="entry name" value="Di-copper centre-containing domain"/>
    <property type="match status" value="1"/>
</dbReference>
<keyword evidence="2" id="KW-0560">Oxidoreductase</keyword>
<dbReference type="RefSeq" id="XP_070867228.1">
    <property type="nucleotide sequence ID" value="XM_071009719.1"/>
</dbReference>
<reference evidence="5 6" key="1">
    <citation type="journal article" date="2024" name="Commun. Biol.">
        <title>Comparative genomic analysis of thermophilic fungi reveals convergent evolutionary adaptations and gene losses.</title>
        <authorList>
            <person name="Steindorff A.S."/>
            <person name="Aguilar-Pontes M.V."/>
            <person name="Robinson A.J."/>
            <person name="Andreopoulos B."/>
            <person name="LaButti K."/>
            <person name="Kuo A."/>
            <person name="Mondo S."/>
            <person name="Riley R."/>
            <person name="Otillar R."/>
            <person name="Haridas S."/>
            <person name="Lipzen A."/>
            <person name="Grimwood J."/>
            <person name="Schmutz J."/>
            <person name="Clum A."/>
            <person name="Reid I.D."/>
            <person name="Moisan M.C."/>
            <person name="Butler G."/>
            <person name="Nguyen T.T.M."/>
            <person name="Dewar K."/>
            <person name="Conant G."/>
            <person name="Drula E."/>
            <person name="Henrissat B."/>
            <person name="Hansel C."/>
            <person name="Singer S."/>
            <person name="Hutchinson M.I."/>
            <person name="de Vries R.P."/>
            <person name="Natvig D.O."/>
            <person name="Powell A.J."/>
            <person name="Tsang A."/>
            <person name="Grigoriev I.V."/>
        </authorList>
    </citation>
    <scope>NUCLEOTIDE SEQUENCE [LARGE SCALE GENOMIC DNA]</scope>
    <source>
        <strain evidence="5 6">ATCC 22073</strain>
    </source>
</reference>
<dbReference type="InterPro" id="IPR008922">
    <property type="entry name" value="Di-copper_centre_dom_sf"/>
</dbReference>
<organism evidence="5 6">
    <name type="scientific">Remersonia thermophila</name>
    <dbReference type="NCBI Taxonomy" id="72144"/>
    <lineage>
        <taxon>Eukaryota</taxon>
        <taxon>Fungi</taxon>
        <taxon>Dikarya</taxon>
        <taxon>Ascomycota</taxon>
        <taxon>Pezizomycotina</taxon>
        <taxon>Sordariomycetes</taxon>
        <taxon>Sordariomycetidae</taxon>
        <taxon>Sordariales</taxon>
        <taxon>Sordariales incertae sedis</taxon>
        <taxon>Remersonia</taxon>
    </lineage>
</organism>
<dbReference type="PROSITE" id="PS00497">
    <property type="entry name" value="TYROSINASE_1"/>
    <property type="match status" value="1"/>
</dbReference>
<evidence type="ECO:0000256" key="1">
    <source>
        <dbReference type="ARBA" id="ARBA00022723"/>
    </source>
</evidence>
<dbReference type="Proteomes" id="UP001600064">
    <property type="component" value="Unassembled WGS sequence"/>
</dbReference>
<evidence type="ECO:0000256" key="3">
    <source>
        <dbReference type="SAM" id="SignalP"/>
    </source>
</evidence>
<keyword evidence="1" id="KW-0479">Metal-binding</keyword>
<feature type="domain" description="Tyrosinase copper-binding" evidence="4">
    <location>
        <begin position="130"/>
        <end position="147"/>
    </location>
</feature>
<dbReference type="PRINTS" id="PR00092">
    <property type="entry name" value="TYROSINASE"/>
</dbReference>
<name>A0ABR4DEN7_9PEZI</name>
<dbReference type="Gene3D" id="1.10.1280.10">
    <property type="entry name" value="Di-copper center containing domain from catechol oxidase"/>
    <property type="match status" value="2"/>
</dbReference>
<keyword evidence="6" id="KW-1185">Reference proteome</keyword>
<dbReference type="InterPro" id="IPR002227">
    <property type="entry name" value="Tyrosinase_Cu-bd"/>
</dbReference>
<dbReference type="Pfam" id="PF00264">
    <property type="entry name" value="Tyrosinase"/>
    <property type="match status" value="1"/>
</dbReference>
<evidence type="ECO:0000259" key="4">
    <source>
        <dbReference type="PROSITE" id="PS00497"/>
    </source>
</evidence>
<feature type="signal peptide" evidence="3">
    <location>
        <begin position="1"/>
        <end position="20"/>
    </location>
</feature>
<evidence type="ECO:0000313" key="6">
    <source>
        <dbReference type="Proteomes" id="UP001600064"/>
    </source>
</evidence>
<gene>
    <name evidence="5" type="ORF">VTJ83DRAFT_3350</name>
</gene>
<evidence type="ECO:0000256" key="2">
    <source>
        <dbReference type="ARBA" id="ARBA00023002"/>
    </source>
</evidence>
<keyword evidence="3" id="KW-0732">Signal</keyword>
<dbReference type="GeneID" id="98124363"/>
<evidence type="ECO:0000313" key="5">
    <source>
        <dbReference type="EMBL" id="KAL2268504.1"/>
    </source>
</evidence>
<sequence length="364" mass="40666">MTPLKTYLLSLLLTASPLLAHKRDLLIPEFTQEEIDSGTALSKLNQIAAANAHRLFGNNCSPTTVKIRREWRALLKPERRKFIEAVKCIMAKPNTVLSQEEVPGAKSLSHWLTCPVRAKGAHADRSGYVHQSANFLLFHRYYLHTYERELASCGWDQGLPYWEWGLDVDAPHLSPVFDGSDTSLGSDGIFIPDRPPTALDLIGFSKPVIIPPGTGGGCVKEGPFSDMVRWNTYRNVTELILGHQTIREFQGTLEGDHRVTREPMGAHLGGHAGIGGIAVDPMLSPYDPAFWLTHNMLERVYWIWQLLNFKNRQDLWGTGTYLNMPPTANVTVEDEIDLLPHSGPVKLKDLMNSLSGAPLCYVYV</sequence>
<dbReference type="PANTHER" id="PTHR11474:SF125">
    <property type="entry name" value="N-ACETYL-6-HYDROXYTRYPTOPHAN OXIDASE IVOB-RELATED"/>
    <property type="match status" value="1"/>
</dbReference>